<name>A0ABN3XFB4_9ACTN</name>
<organism evidence="2 3">
    <name type="scientific">Streptomyces erythrogriseus</name>
    <dbReference type="NCBI Taxonomy" id="284027"/>
    <lineage>
        <taxon>Bacteria</taxon>
        <taxon>Bacillati</taxon>
        <taxon>Actinomycetota</taxon>
        <taxon>Actinomycetes</taxon>
        <taxon>Kitasatosporales</taxon>
        <taxon>Streptomycetaceae</taxon>
        <taxon>Streptomyces</taxon>
        <taxon>Streptomyces griseoincarnatus group</taxon>
    </lineage>
</organism>
<evidence type="ECO:0000313" key="2">
    <source>
        <dbReference type="EMBL" id="GAA2949639.1"/>
    </source>
</evidence>
<gene>
    <name evidence="2" type="ORF">GCM10010478_58260</name>
</gene>
<accession>A0ABN3XFB4</accession>
<keyword evidence="3" id="KW-1185">Reference proteome</keyword>
<dbReference type="Proteomes" id="UP001501423">
    <property type="component" value="Unassembled WGS sequence"/>
</dbReference>
<reference evidence="2 3" key="1">
    <citation type="journal article" date="2019" name="Int. J. Syst. Evol. Microbiol.">
        <title>The Global Catalogue of Microorganisms (GCM) 10K type strain sequencing project: providing services to taxonomists for standard genome sequencing and annotation.</title>
        <authorList>
            <consortium name="The Broad Institute Genomics Platform"/>
            <consortium name="The Broad Institute Genome Sequencing Center for Infectious Disease"/>
            <person name="Wu L."/>
            <person name="Ma J."/>
        </authorList>
    </citation>
    <scope>NUCLEOTIDE SEQUENCE [LARGE SCALE GENOMIC DNA]</scope>
    <source>
        <strain evidence="2 3">JCM 9650</strain>
    </source>
</reference>
<proteinExistence type="predicted"/>
<evidence type="ECO:0000256" key="1">
    <source>
        <dbReference type="SAM" id="MobiDB-lite"/>
    </source>
</evidence>
<dbReference type="EMBL" id="BAAAVA010000106">
    <property type="protein sequence ID" value="GAA2949639.1"/>
    <property type="molecule type" value="Genomic_DNA"/>
</dbReference>
<sequence length="80" mass="8154">MAAQPAKAAGAAAPVVVATIPNAVLAPGARELFQPASETVAVPSAAVVRAPFHAWGRGRGEQAEQEKRSGGRQAEQRADP</sequence>
<feature type="compositionally biased region" description="Basic and acidic residues" evidence="1">
    <location>
        <begin position="58"/>
        <end position="80"/>
    </location>
</feature>
<comment type="caution">
    <text evidence="2">The sequence shown here is derived from an EMBL/GenBank/DDBJ whole genome shotgun (WGS) entry which is preliminary data.</text>
</comment>
<evidence type="ECO:0000313" key="3">
    <source>
        <dbReference type="Proteomes" id="UP001501423"/>
    </source>
</evidence>
<feature type="region of interest" description="Disordered" evidence="1">
    <location>
        <begin position="53"/>
        <end position="80"/>
    </location>
</feature>
<protein>
    <submittedName>
        <fullName evidence="2">Uncharacterized protein</fullName>
    </submittedName>
</protein>